<keyword evidence="5 11" id="KW-0812">Transmembrane</keyword>
<gene>
    <name evidence="12" type="ORF">EV667_2597</name>
</gene>
<keyword evidence="7 11" id="KW-1133">Transmembrane helix</keyword>
<dbReference type="EMBL" id="SMFY01000002">
    <property type="protein sequence ID" value="TCK28590.1"/>
    <property type="molecule type" value="Genomic_DNA"/>
</dbReference>
<proteinExistence type="inferred from homology"/>
<dbReference type="Pfam" id="PF17090">
    <property type="entry name" value="Ytca"/>
    <property type="match status" value="1"/>
</dbReference>
<evidence type="ECO:0000256" key="2">
    <source>
        <dbReference type="ARBA" id="ARBA00008208"/>
    </source>
</evidence>
<keyword evidence="9" id="KW-0564">Palmitate</keyword>
<feature type="transmembrane region" description="Helical" evidence="11">
    <location>
        <begin position="88"/>
        <end position="107"/>
    </location>
</feature>
<reference evidence="12 13" key="1">
    <citation type="submission" date="2019-03" db="EMBL/GenBank/DDBJ databases">
        <title>Genomic Encyclopedia of Type Strains, Phase IV (KMG-IV): sequencing the most valuable type-strain genomes for metagenomic binning, comparative biology and taxonomic classification.</title>
        <authorList>
            <person name="Goeker M."/>
        </authorList>
    </citation>
    <scope>NUCLEOTIDE SEQUENCE [LARGE SCALE GENOMIC DNA]</scope>
    <source>
        <strain evidence="12 13">DSM 101</strain>
    </source>
</reference>
<comment type="caution">
    <text evidence="12">The sequence shown here is derived from an EMBL/GenBank/DDBJ whole genome shotgun (WGS) entry which is preliminary data.</text>
</comment>
<keyword evidence="8 11" id="KW-0472">Membrane</keyword>
<evidence type="ECO:0000256" key="8">
    <source>
        <dbReference type="ARBA" id="ARBA00023136"/>
    </source>
</evidence>
<evidence type="ECO:0000256" key="9">
    <source>
        <dbReference type="ARBA" id="ARBA00023139"/>
    </source>
</evidence>
<evidence type="ECO:0000256" key="7">
    <source>
        <dbReference type="ARBA" id="ARBA00022989"/>
    </source>
</evidence>
<comment type="subcellular location">
    <subcellularLocation>
        <location evidence="1">Membrane</location>
        <topology evidence="1">Multi-pass membrane protein</topology>
    </subcellularLocation>
</comment>
<comment type="similarity">
    <text evidence="2">Belongs to the YtcA family.</text>
</comment>
<dbReference type="AlphaFoldDB" id="A0A4R1I578"/>
<keyword evidence="4" id="KW-1003">Cell membrane</keyword>
<dbReference type="InterPro" id="IPR031381">
    <property type="entry name" value="YtcA"/>
</dbReference>
<accession>A0A4R1I578</accession>
<evidence type="ECO:0000256" key="5">
    <source>
        <dbReference type="ARBA" id="ARBA00022692"/>
    </source>
</evidence>
<name>A0A4R1I578_ANCAQ</name>
<evidence type="ECO:0000256" key="10">
    <source>
        <dbReference type="ARBA" id="ARBA00023288"/>
    </source>
</evidence>
<dbReference type="RefSeq" id="WP_245516132.1">
    <property type="nucleotide sequence ID" value="NZ_SMFY01000002.1"/>
</dbReference>
<evidence type="ECO:0000313" key="13">
    <source>
        <dbReference type="Proteomes" id="UP000295030"/>
    </source>
</evidence>
<evidence type="ECO:0000313" key="12">
    <source>
        <dbReference type="EMBL" id="TCK28590.1"/>
    </source>
</evidence>
<sequence>MTYWCPVSARSGRWWPRGAAAPLRAAVVCLAALPLAGCMTTGTAPAIPLFGAYFPSWLLCALIGILGAVIVRLVFIRAGLDDALPIRLPVYVCIAAAIGFAVSLLGFGR</sequence>
<feature type="transmembrane region" description="Helical" evidence="11">
    <location>
        <begin position="56"/>
        <end position="76"/>
    </location>
</feature>
<dbReference type="GO" id="GO:0016020">
    <property type="term" value="C:membrane"/>
    <property type="evidence" value="ECO:0007669"/>
    <property type="project" value="UniProtKB-SubCell"/>
</dbReference>
<evidence type="ECO:0000256" key="6">
    <source>
        <dbReference type="ARBA" id="ARBA00022729"/>
    </source>
</evidence>
<keyword evidence="6" id="KW-0732">Signal</keyword>
<keyword evidence="10" id="KW-0449">Lipoprotein</keyword>
<protein>
    <recommendedName>
        <fullName evidence="3">Uncharacterized protein YtcA</fullName>
    </recommendedName>
</protein>
<evidence type="ECO:0000256" key="3">
    <source>
        <dbReference type="ARBA" id="ARBA00021237"/>
    </source>
</evidence>
<evidence type="ECO:0000256" key="4">
    <source>
        <dbReference type="ARBA" id="ARBA00022475"/>
    </source>
</evidence>
<dbReference type="Proteomes" id="UP000295030">
    <property type="component" value="Unassembled WGS sequence"/>
</dbReference>
<evidence type="ECO:0000256" key="1">
    <source>
        <dbReference type="ARBA" id="ARBA00004141"/>
    </source>
</evidence>
<keyword evidence="13" id="KW-1185">Reference proteome</keyword>
<organism evidence="12 13">
    <name type="scientific">Ancylobacter aquaticus</name>
    <dbReference type="NCBI Taxonomy" id="100"/>
    <lineage>
        <taxon>Bacteria</taxon>
        <taxon>Pseudomonadati</taxon>
        <taxon>Pseudomonadota</taxon>
        <taxon>Alphaproteobacteria</taxon>
        <taxon>Hyphomicrobiales</taxon>
        <taxon>Xanthobacteraceae</taxon>
        <taxon>Ancylobacter</taxon>
    </lineage>
</organism>
<evidence type="ECO:0000256" key="11">
    <source>
        <dbReference type="SAM" id="Phobius"/>
    </source>
</evidence>